<dbReference type="Gene3D" id="1.20.5.170">
    <property type="match status" value="1"/>
</dbReference>
<feature type="region of interest" description="Disordered" evidence="2">
    <location>
        <begin position="1094"/>
        <end position="1167"/>
    </location>
</feature>
<feature type="coiled-coil region" evidence="1">
    <location>
        <begin position="731"/>
        <end position="797"/>
    </location>
</feature>
<feature type="coiled-coil region" evidence="1">
    <location>
        <begin position="30"/>
        <end position="61"/>
    </location>
</feature>
<evidence type="ECO:0000313" key="4">
    <source>
        <dbReference type="Proteomes" id="UP000663891"/>
    </source>
</evidence>
<feature type="compositionally biased region" description="Low complexity" evidence="2">
    <location>
        <begin position="492"/>
        <end position="502"/>
    </location>
</feature>
<name>A0A815DM13_9BILA</name>
<dbReference type="PANTHER" id="PTHR37915:SF3">
    <property type="match status" value="1"/>
</dbReference>
<feature type="coiled-coil region" evidence="1">
    <location>
        <begin position="202"/>
        <end position="313"/>
    </location>
</feature>
<dbReference type="Proteomes" id="UP000663891">
    <property type="component" value="Unassembled WGS sequence"/>
</dbReference>
<accession>A0A815DM13</accession>
<gene>
    <name evidence="3" type="ORF">VCS650_LOCUS31144</name>
</gene>
<sequence length="1167" mass="135222">MPSRYKYNSDDDSDHYERDPGREVIEKNTRNRLQRIADQTKDELNKVLKRVDATLNSYENSVLSSLTQHGMTRDEQASVEHLADIQELENLLNDTLAKQKYKQRLTVFIVGQTELASEKAALLIQLQRFFNDQKQSFSGDEFNVEDTPTETLDEVDIMLSSFDAKDCFIHVKQLGTKLSELNEDIIQYLIQNALARTQLKGKKKLAQATKESKDQVSALQQKLETAYNDINNKDNKIDTLEKTVEKLQRDLKSKSDFAKQLQQDVIQNTLQMQSLNKNITDLTLSIKQYEDQIAELQKTISQMEQDRIDEENNRPVPEPIIIEKIIEVPVVPEKEEVPEKILHDRETQTLHQRPEIARSNYQISADDSVPDLNAFFNVTDDTDLNNVTNENLPVKFMDLRKFAVIRVKELQKELAMNGSTDTNGFENLKQEYKDHKIACEKERNILTEKANNAHELQVRAEEALSHLETILAKHNKPIIHQQTQTDEDTHDSISTPDSIPIIEVTNHLSDSDDDNLADDDSKDGRRTASIENYKSFIEERKNQLGHHRNQPDPASRRTSRREETPVISIESNKTQKLKQKLISFIKLVITQDEQQQTSAVTSRCSTRYSDKFFPQTTQTDERKLPFFYLYDMVYKFRQSIINLLEHNKWLTFADRLTMIKQLSTDDHYTSNDYIENSDRVITDTWKVLHTFITHLLASINEYKRKESEIVKEPVEPPRETSLIEEQQALLLEQKESMIIDLTAKYEQLTNALNQINTKHEEESAQNERLAQDQQKLIQNLQQQIIRLQKRLTKIEVDGVIEPSIMFTRLDAERNEQTLQQAVHKGKVLETTYNELNEAMENYVRLPSQQFANLVKRYIHFRKATELEDRIQSDIYDNETKDVLEKMESFCERRADEISKHMLGIRQERTHLAEVLTEKFDNLEDENSIFLIRPLYSYQGRAATQNYMKQEKRRRETISNENEIKKSQYASRQSTFPYYQYETNKHITTPTSSVKASDEDERVFNIDQSVVKPRSSPTRQHYDPNGSDHTQQFTIQLGDMTKLQEYDIQRTMMPISHTSTPLLSAFANNSIDPCVPSLNLRSYLALQRPGVTNSRTGKTTEVAHTVSREGASSVSGKNRTSDVYTPFNSTNGDVRRTSPQLPPIKRTPNTNEKQYPAFVNTTEVSSTT</sequence>
<keyword evidence="1" id="KW-0175">Coiled coil</keyword>
<feature type="region of interest" description="Disordered" evidence="2">
    <location>
        <begin position="475"/>
        <end position="564"/>
    </location>
</feature>
<protein>
    <submittedName>
        <fullName evidence="3">Uncharacterized protein</fullName>
    </submittedName>
</protein>
<feature type="region of interest" description="Disordered" evidence="2">
    <location>
        <begin position="1011"/>
        <end position="1030"/>
    </location>
</feature>
<evidence type="ECO:0000256" key="2">
    <source>
        <dbReference type="SAM" id="MobiDB-lite"/>
    </source>
</evidence>
<feature type="compositionally biased region" description="Polar residues" evidence="2">
    <location>
        <begin position="1109"/>
        <end position="1131"/>
    </location>
</feature>
<evidence type="ECO:0000313" key="3">
    <source>
        <dbReference type="EMBL" id="CAF1302823.1"/>
    </source>
</evidence>
<proteinExistence type="predicted"/>
<dbReference type="OrthoDB" id="10037468at2759"/>
<feature type="compositionally biased region" description="Acidic residues" evidence="2">
    <location>
        <begin position="511"/>
        <end position="521"/>
    </location>
</feature>
<dbReference type="PANTHER" id="PTHR37915">
    <property type="match status" value="1"/>
</dbReference>
<dbReference type="EMBL" id="CAJNON010000525">
    <property type="protein sequence ID" value="CAF1302823.1"/>
    <property type="molecule type" value="Genomic_DNA"/>
</dbReference>
<reference evidence="3" key="1">
    <citation type="submission" date="2021-02" db="EMBL/GenBank/DDBJ databases">
        <authorList>
            <person name="Nowell W R."/>
        </authorList>
    </citation>
    <scope>NUCLEOTIDE SEQUENCE</scope>
</reference>
<feature type="compositionally biased region" description="Polar residues" evidence="2">
    <location>
        <begin position="1146"/>
        <end position="1167"/>
    </location>
</feature>
<organism evidence="3 4">
    <name type="scientific">Adineta steineri</name>
    <dbReference type="NCBI Taxonomy" id="433720"/>
    <lineage>
        <taxon>Eukaryota</taxon>
        <taxon>Metazoa</taxon>
        <taxon>Spiralia</taxon>
        <taxon>Gnathifera</taxon>
        <taxon>Rotifera</taxon>
        <taxon>Eurotatoria</taxon>
        <taxon>Bdelloidea</taxon>
        <taxon>Adinetida</taxon>
        <taxon>Adinetidae</taxon>
        <taxon>Adineta</taxon>
    </lineage>
</organism>
<evidence type="ECO:0000256" key="1">
    <source>
        <dbReference type="SAM" id="Coils"/>
    </source>
</evidence>
<comment type="caution">
    <text evidence="3">The sequence shown here is derived from an EMBL/GenBank/DDBJ whole genome shotgun (WGS) entry which is preliminary data.</text>
</comment>
<dbReference type="AlphaFoldDB" id="A0A815DM13"/>
<feature type="region of interest" description="Disordered" evidence="2">
    <location>
        <begin position="1"/>
        <end position="21"/>
    </location>
</feature>